<dbReference type="RefSeq" id="WP_203325980.1">
    <property type="nucleotide sequence ID" value="NZ_CP069213.1"/>
</dbReference>
<organism evidence="1 2">
    <name type="scientific">Shewanella litorisediminis</name>
    <dbReference type="NCBI Taxonomy" id="1173586"/>
    <lineage>
        <taxon>Bacteria</taxon>
        <taxon>Pseudomonadati</taxon>
        <taxon>Pseudomonadota</taxon>
        <taxon>Gammaproteobacteria</taxon>
        <taxon>Alteromonadales</taxon>
        <taxon>Shewanellaceae</taxon>
        <taxon>Shewanella</taxon>
    </lineage>
</organism>
<protein>
    <submittedName>
        <fullName evidence="1">Uncharacterized protein</fullName>
    </submittedName>
</protein>
<reference evidence="1 2" key="1">
    <citation type="journal article" date="2012" name="Antonie Van Leeuwenhoek">
        <title>Shewanella litorisediminis sp. nov., a gammaproteobacterium isolated from a tidal flat sediment.</title>
        <authorList>
            <person name="Lee M.H."/>
            <person name="Yoon J.H."/>
        </authorList>
    </citation>
    <scope>NUCLEOTIDE SEQUENCE [LARGE SCALE GENOMIC DNA]</scope>
    <source>
        <strain evidence="1 2">SMK1-12</strain>
    </source>
</reference>
<accession>A0ABX7G508</accession>
<dbReference type="EMBL" id="CP069213">
    <property type="protein sequence ID" value="QRH02364.1"/>
    <property type="molecule type" value="Genomic_DNA"/>
</dbReference>
<dbReference type="Proteomes" id="UP000596252">
    <property type="component" value="Chromosome"/>
</dbReference>
<sequence length="143" mass="15838">MYQVLRRFSALAGVILPIQLVFAADNSIRLVQTDLELELSCIKSTQALSVALTLPKVFALSQDKSSLIIQDKKHVVAKLYGESSIRKFTSETNVDWIQSITNQEHAELTLEAISFRTGNTAISQLNLDKHKSNLTAFSASCKL</sequence>
<keyword evidence="2" id="KW-1185">Reference proteome</keyword>
<evidence type="ECO:0000313" key="2">
    <source>
        <dbReference type="Proteomes" id="UP000596252"/>
    </source>
</evidence>
<gene>
    <name evidence="1" type="ORF">JQC75_02760</name>
</gene>
<name>A0ABX7G508_9GAMM</name>
<evidence type="ECO:0000313" key="1">
    <source>
        <dbReference type="EMBL" id="QRH02364.1"/>
    </source>
</evidence>
<proteinExistence type="predicted"/>